<evidence type="ECO:0000313" key="2">
    <source>
        <dbReference type="Proteomes" id="UP000000268"/>
    </source>
</evidence>
<dbReference type="Proteomes" id="UP000000268">
    <property type="component" value="Chromosome"/>
</dbReference>
<sequence>MIPSFSSTIEVLSVSHQQKSIEPYQLETVSARRVLTPTL</sequence>
<proteinExistence type="predicted"/>
<organism evidence="1 2">
    <name type="scientific">Acaryochloris marina (strain MBIC 11017)</name>
    <dbReference type="NCBI Taxonomy" id="329726"/>
    <lineage>
        <taxon>Bacteria</taxon>
        <taxon>Bacillati</taxon>
        <taxon>Cyanobacteriota</taxon>
        <taxon>Cyanophyceae</taxon>
        <taxon>Acaryochloridales</taxon>
        <taxon>Acaryochloridaceae</taxon>
        <taxon>Acaryochloris</taxon>
    </lineage>
</organism>
<gene>
    <name evidence="1" type="ordered locus">AM1_5259</name>
</gene>
<evidence type="ECO:0000313" key="1">
    <source>
        <dbReference type="EMBL" id="ABW30221.1"/>
    </source>
</evidence>
<reference evidence="1 2" key="1">
    <citation type="journal article" date="2008" name="Proc. Natl. Acad. Sci. U.S.A.">
        <title>Niche adaptation and genome expansion in the chlorophyll d-producing cyanobacterium Acaryochloris marina.</title>
        <authorList>
            <person name="Swingley W.D."/>
            <person name="Chen M."/>
            <person name="Cheung P.C."/>
            <person name="Conrad A.L."/>
            <person name="Dejesa L.C."/>
            <person name="Hao J."/>
            <person name="Honchak B.M."/>
            <person name="Karbach L.E."/>
            <person name="Kurdoglu A."/>
            <person name="Lahiri S."/>
            <person name="Mastrian S.D."/>
            <person name="Miyashita H."/>
            <person name="Page L."/>
            <person name="Ramakrishna P."/>
            <person name="Satoh S."/>
            <person name="Sattley W.M."/>
            <person name="Shimada Y."/>
            <person name="Taylor H.L."/>
            <person name="Tomo T."/>
            <person name="Tsuchiya T."/>
            <person name="Wang Z.T."/>
            <person name="Raymond J."/>
            <person name="Mimuro M."/>
            <person name="Blankenship R.E."/>
            <person name="Touchman J.W."/>
        </authorList>
    </citation>
    <scope>NUCLEOTIDE SEQUENCE [LARGE SCALE GENOMIC DNA]</scope>
    <source>
        <strain evidence="2">MBIC 11017</strain>
    </source>
</reference>
<dbReference type="HOGENOM" id="CLU_3302996_0_0_3"/>
<accession>B0C9S3</accession>
<keyword evidence="2" id="KW-1185">Reference proteome</keyword>
<name>B0C9S3_ACAM1</name>
<protein>
    <submittedName>
        <fullName evidence="1">Uncharacterized protein</fullName>
    </submittedName>
</protein>
<dbReference type="AlphaFoldDB" id="B0C9S3"/>
<dbReference type="EMBL" id="CP000828">
    <property type="protein sequence ID" value="ABW30221.1"/>
    <property type="molecule type" value="Genomic_DNA"/>
</dbReference>
<dbReference type="KEGG" id="amr:AM1_5259"/>